<evidence type="ECO:0000259" key="6">
    <source>
        <dbReference type="PROSITE" id="PS50128"/>
    </source>
</evidence>
<dbReference type="InterPro" id="IPR040169">
    <property type="entry name" value="SUGP1/2"/>
</dbReference>
<evidence type="ECO:0000313" key="8">
    <source>
        <dbReference type="EMBL" id="KAJ8026210.1"/>
    </source>
</evidence>
<dbReference type="PROSITE" id="PS50128">
    <property type="entry name" value="SURP"/>
    <property type="match status" value="1"/>
</dbReference>
<comment type="subcellular location">
    <subcellularLocation>
        <location evidence="1">Nucleus</location>
    </subcellularLocation>
</comment>
<dbReference type="GO" id="GO:0008380">
    <property type="term" value="P:RNA splicing"/>
    <property type="evidence" value="ECO:0007669"/>
    <property type="project" value="UniProtKB-KW"/>
</dbReference>
<dbReference type="PANTHER" id="PTHR23340">
    <property type="entry name" value="ARGININE/SERINE RICH SPLICING FACTOR SF4/14"/>
    <property type="match status" value="1"/>
</dbReference>
<evidence type="ECO:0000313" key="9">
    <source>
        <dbReference type="Proteomes" id="UP001152320"/>
    </source>
</evidence>
<dbReference type="GO" id="GO:0006397">
    <property type="term" value="P:mRNA processing"/>
    <property type="evidence" value="ECO:0007669"/>
    <property type="project" value="UniProtKB-KW"/>
</dbReference>
<evidence type="ECO:0000259" key="7">
    <source>
        <dbReference type="PROSITE" id="PS50174"/>
    </source>
</evidence>
<evidence type="ECO:0000256" key="5">
    <source>
        <dbReference type="SAM" id="MobiDB-lite"/>
    </source>
</evidence>
<proteinExistence type="predicted"/>
<evidence type="ECO:0000256" key="4">
    <source>
        <dbReference type="ARBA" id="ARBA00023242"/>
    </source>
</evidence>
<feature type="compositionally biased region" description="Polar residues" evidence="5">
    <location>
        <begin position="114"/>
        <end position="144"/>
    </location>
</feature>
<gene>
    <name evidence="8" type="ORF">HOLleu_33999</name>
</gene>
<keyword evidence="3" id="KW-0508">mRNA splicing</keyword>
<feature type="domain" description="G-patch" evidence="7">
    <location>
        <begin position="431"/>
        <end position="478"/>
    </location>
</feature>
<keyword evidence="4" id="KW-0539">Nucleus</keyword>
<dbReference type="InterPro" id="IPR035967">
    <property type="entry name" value="SWAP/Surp_sf"/>
</dbReference>
<comment type="caution">
    <text evidence="8">The sequence shown here is derived from an EMBL/GenBank/DDBJ whole genome shotgun (WGS) entry which is preliminary data.</text>
</comment>
<keyword evidence="9" id="KW-1185">Reference proteome</keyword>
<dbReference type="SMART" id="SM00648">
    <property type="entry name" value="SWAP"/>
    <property type="match status" value="1"/>
</dbReference>
<reference evidence="8" key="1">
    <citation type="submission" date="2021-10" db="EMBL/GenBank/DDBJ databases">
        <title>Tropical sea cucumber genome reveals ecological adaptation and Cuvierian tubules defense mechanism.</title>
        <authorList>
            <person name="Chen T."/>
        </authorList>
    </citation>
    <scope>NUCLEOTIDE SEQUENCE</scope>
    <source>
        <strain evidence="8">Nanhai2018</strain>
        <tissue evidence="8">Muscle</tissue>
    </source>
</reference>
<feature type="region of interest" description="Disordered" evidence="5">
    <location>
        <begin position="34"/>
        <end position="190"/>
    </location>
</feature>
<organism evidence="8 9">
    <name type="scientific">Holothuria leucospilota</name>
    <name type="common">Black long sea cucumber</name>
    <name type="synonym">Mertensiothuria leucospilota</name>
    <dbReference type="NCBI Taxonomy" id="206669"/>
    <lineage>
        <taxon>Eukaryota</taxon>
        <taxon>Metazoa</taxon>
        <taxon>Echinodermata</taxon>
        <taxon>Eleutherozoa</taxon>
        <taxon>Echinozoa</taxon>
        <taxon>Holothuroidea</taxon>
        <taxon>Aspidochirotacea</taxon>
        <taxon>Aspidochirotida</taxon>
        <taxon>Holothuriidae</taxon>
        <taxon>Holothuria</taxon>
    </lineage>
</organism>
<feature type="region of interest" description="Disordered" evidence="5">
    <location>
        <begin position="1"/>
        <end position="21"/>
    </location>
</feature>
<feature type="region of interest" description="Disordered" evidence="5">
    <location>
        <begin position="258"/>
        <end position="300"/>
    </location>
</feature>
<feature type="compositionally biased region" description="Polar residues" evidence="5">
    <location>
        <begin position="64"/>
        <end position="105"/>
    </location>
</feature>
<feature type="compositionally biased region" description="Low complexity" evidence="5">
    <location>
        <begin position="49"/>
        <end position="62"/>
    </location>
</feature>
<dbReference type="SMART" id="SM00443">
    <property type="entry name" value="G_patch"/>
    <property type="match status" value="1"/>
</dbReference>
<accession>A0A9Q1BH09</accession>
<dbReference type="Gene3D" id="1.10.10.790">
    <property type="entry name" value="Surp module"/>
    <property type="match status" value="1"/>
</dbReference>
<dbReference type="Pfam" id="PF01585">
    <property type="entry name" value="G-patch"/>
    <property type="match status" value="1"/>
</dbReference>
<dbReference type="GO" id="GO:0003723">
    <property type="term" value="F:RNA binding"/>
    <property type="evidence" value="ECO:0007669"/>
    <property type="project" value="InterPro"/>
</dbReference>
<feature type="region of interest" description="Disordered" evidence="5">
    <location>
        <begin position="455"/>
        <end position="486"/>
    </location>
</feature>
<feature type="compositionally biased region" description="Polar residues" evidence="5">
    <location>
        <begin position="258"/>
        <end position="272"/>
    </location>
</feature>
<keyword evidence="2" id="KW-0507">mRNA processing</keyword>
<dbReference type="InterPro" id="IPR000061">
    <property type="entry name" value="Surp"/>
</dbReference>
<dbReference type="Pfam" id="PF01805">
    <property type="entry name" value="Surp"/>
    <property type="match status" value="1"/>
</dbReference>
<dbReference type="SUPFAM" id="SSF109905">
    <property type="entry name" value="Surp module (SWAP domain)"/>
    <property type="match status" value="1"/>
</dbReference>
<evidence type="ECO:0000256" key="1">
    <source>
        <dbReference type="ARBA" id="ARBA00004123"/>
    </source>
</evidence>
<name>A0A9Q1BH09_HOLLE</name>
<dbReference type="PROSITE" id="PS50174">
    <property type="entry name" value="G_PATCH"/>
    <property type="match status" value="1"/>
</dbReference>
<feature type="compositionally biased region" description="Basic and acidic residues" evidence="5">
    <location>
        <begin position="34"/>
        <end position="47"/>
    </location>
</feature>
<protein>
    <submittedName>
        <fullName evidence="8">SURP and G-patch domain-containing protein 1</fullName>
    </submittedName>
</protein>
<dbReference type="PANTHER" id="PTHR23340:SF0">
    <property type="entry name" value="SURP AND G-PATCH DOMAIN-CONTAINING PROTEIN 1 ISOFORM X1"/>
    <property type="match status" value="1"/>
</dbReference>
<sequence length="524" mass="58356">MANPYSGGYAQKMAQLSEQEKMIQQKKLEIEKKMAAKRRAAAEEKKKTPVNPVKFNVKPVMKSKFQTSQGSGSTPNSVSSGPSVTKPQTDQASATKSSTQNTFKNDGSFMEQFLKQQRAQATAESSQPMQKVTTSPQIPQSAVSNPRPPLQSVRPKERFKPSDVFGDSSSDEETYVADGGAILPPEDTTLRDTIDRLAKVVAENGKTVEEAAKKTHKDNPNYRFLFDKRSPGYQYYSTKIAVFKLAMFKPSVAGPTASLNAAATTSRSGANDTRNRKRRWEDEGPSSSSPHMPAVGSVNPVGMIGTTELSADQMRQLKEQQEMQLLYNMIVKSQKQEGNDITQGGKIPKHKYEYDSDEDTEGGTWEHKLRKKEMAETVEKAEALTKMGKGKHFIGDFLPPEELEKFMETLQALREGRTPDYSDYKQFKLQADNIGYQMLQKLGWSEGEGLGAENQGITAPVSRGTRNVEGTGLGIDRPAELTKEDAEDEYQSYRKRMMLAYRFRPNPLVSIICGFLVRVLTPRL</sequence>
<evidence type="ECO:0000256" key="2">
    <source>
        <dbReference type="ARBA" id="ARBA00022664"/>
    </source>
</evidence>
<dbReference type="AlphaFoldDB" id="A0A9Q1BH09"/>
<dbReference type="InterPro" id="IPR000467">
    <property type="entry name" value="G_patch_dom"/>
</dbReference>
<dbReference type="GO" id="GO:0005654">
    <property type="term" value="C:nucleoplasm"/>
    <property type="evidence" value="ECO:0007669"/>
    <property type="project" value="TreeGrafter"/>
</dbReference>
<dbReference type="Proteomes" id="UP001152320">
    <property type="component" value="Chromosome 17"/>
</dbReference>
<feature type="domain" description="SURP motif" evidence="6">
    <location>
        <begin position="193"/>
        <end position="236"/>
    </location>
</feature>
<dbReference type="OrthoDB" id="4822at2759"/>
<evidence type="ECO:0000256" key="3">
    <source>
        <dbReference type="ARBA" id="ARBA00023187"/>
    </source>
</evidence>
<dbReference type="EMBL" id="JAIZAY010000017">
    <property type="protein sequence ID" value="KAJ8026210.1"/>
    <property type="molecule type" value="Genomic_DNA"/>
</dbReference>
<feature type="region of interest" description="Disordered" evidence="5">
    <location>
        <begin position="337"/>
        <end position="363"/>
    </location>
</feature>